<dbReference type="AlphaFoldDB" id="A0A8I1MIN8"/>
<gene>
    <name evidence="1" type="ORF">JF537_18710</name>
</gene>
<comment type="caution">
    <text evidence="1">The sequence shown here is derived from an EMBL/GenBank/DDBJ whole genome shotgun (WGS) entry which is preliminary data.</text>
</comment>
<dbReference type="EMBL" id="JAEMWV010000011">
    <property type="protein sequence ID" value="MBN8253586.1"/>
    <property type="molecule type" value="Genomic_DNA"/>
</dbReference>
<dbReference type="GO" id="GO:0003690">
    <property type="term" value="F:double-stranded DNA binding"/>
    <property type="evidence" value="ECO:0007669"/>
    <property type="project" value="InterPro"/>
</dbReference>
<name>A0A8I1MIN8_9BACI</name>
<dbReference type="RefSeq" id="WP_206783063.1">
    <property type="nucleotide sequence ID" value="NZ_JAEMWV010000011.1"/>
</dbReference>
<sequence length="183" mass="21047">MNQLQQIEILEVENTEQSQRESFQITNIESLNWVFRKISALAAKEKSVKQLADIERARINDWENHELISLHSDKNYFESLVSTYHAKQLEENPKAKTLSTPYGKSKSRATKEQPKAIDREKLLHHVKESGMDEFIKEEVKWGELKKVLHIHEVEGKQVVIDENGAIVEGVAIEPASLSFKVEV</sequence>
<proteinExistence type="predicted"/>
<protein>
    <submittedName>
        <fullName evidence="1">Host-nuclease inhibitor Gam family protein</fullName>
    </submittedName>
</protein>
<dbReference type="PIRSF" id="PIRSF015195">
    <property type="entry name" value="DUF1417"/>
    <property type="match status" value="1"/>
</dbReference>
<dbReference type="GO" id="GO:0042262">
    <property type="term" value="P:DNA protection"/>
    <property type="evidence" value="ECO:0007669"/>
    <property type="project" value="InterPro"/>
</dbReference>
<dbReference type="SUPFAM" id="SSF161266">
    <property type="entry name" value="Gam-like"/>
    <property type="match status" value="1"/>
</dbReference>
<dbReference type="Proteomes" id="UP000664578">
    <property type="component" value="Unassembled WGS sequence"/>
</dbReference>
<organism evidence="1 2">
    <name type="scientific">Priestia flexa</name>
    <dbReference type="NCBI Taxonomy" id="86664"/>
    <lineage>
        <taxon>Bacteria</taxon>
        <taxon>Bacillati</taxon>
        <taxon>Bacillota</taxon>
        <taxon>Bacilli</taxon>
        <taxon>Bacillales</taxon>
        <taxon>Bacillaceae</taxon>
        <taxon>Priestia</taxon>
    </lineage>
</organism>
<dbReference type="InterPro" id="IPR009859">
    <property type="entry name" value="Gam-like"/>
</dbReference>
<reference evidence="1" key="1">
    <citation type="submission" date="2020-12" db="EMBL/GenBank/DDBJ databases">
        <title>PHA producing bacteria isolated from mangrove.</title>
        <authorList>
            <person name="Zheng W."/>
            <person name="Yu S."/>
            <person name="Huang Y."/>
        </authorList>
    </citation>
    <scope>NUCLEOTIDE SEQUENCE</scope>
    <source>
        <strain evidence="1">GN22-4</strain>
    </source>
</reference>
<evidence type="ECO:0000313" key="1">
    <source>
        <dbReference type="EMBL" id="MBN8253586.1"/>
    </source>
</evidence>
<accession>A0A8I1MIN8</accession>
<dbReference type="Pfam" id="PF07352">
    <property type="entry name" value="Phage_Mu_Gam"/>
    <property type="match status" value="1"/>
</dbReference>
<evidence type="ECO:0000313" key="2">
    <source>
        <dbReference type="Proteomes" id="UP000664578"/>
    </source>
</evidence>
<dbReference type="InterPro" id="IPR009951">
    <property type="entry name" value="Host-nuc_inhib_Gam"/>
</dbReference>